<proteinExistence type="inferred from homology"/>
<dbReference type="SUPFAM" id="SSF51069">
    <property type="entry name" value="Carbonic anhydrase"/>
    <property type="match status" value="1"/>
</dbReference>
<evidence type="ECO:0000313" key="9">
    <source>
        <dbReference type="EMBL" id="KAA0724303.1"/>
    </source>
</evidence>
<dbReference type="InterPro" id="IPR001148">
    <property type="entry name" value="CA_dom"/>
</dbReference>
<dbReference type="PANTHER" id="PTHR18952:SF19">
    <property type="entry name" value="CARBONIC ANHYDRASE 12"/>
    <property type="match status" value="1"/>
</dbReference>
<keyword evidence="6 7" id="KW-0456">Lyase</keyword>
<gene>
    <name evidence="9" type="ORF">E1301_Tti003571</name>
</gene>
<dbReference type="AlphaFoldDB" id="A0A5A9PR02"/>
<keyword evidence="10" id="KW-1185">Reference proteome</keyword>
<comment type="caution">
    <text evidence="9">The sequence shown here is derived from an EMBL/GenBank/DDBJ whole genome shotgun (WGS) entry which is preliminary data.</text>
</comment>
<comment type="catalytic activity">
    <reaction evidence="7">
        <text>hydrogencarbonate + H(+) = CO2 + H2O</text>
        <dbReference type="Rhea" id="RHEA:10748"/>
        <dbReference type="ChEBI" id="CHEBI:15377"/>
        <dbReference type="ChEBI" id="CHEBI:15378"/>
        <dbReference type="ChEBI" id="CHEBI:16526"/>
        <dbReference type="ChEBI" id="CHEBI:17544"/>
        <dbReference type="EC" id="4.2.1.1"/>
    </reaction>
</comment>
<keyword evidence="3 7" id="KW-0479">Metal-binding</keyword>
<dbReference type="Proteomes" id="UP000324632">
    <property type="component" value="Chromosome 2"/>
</dbReference>
<dbReference type="PROSITE" id="PS51144">
    <property type="entry name" value="ALPHA_CA_2"/>
    <property type="match status" value="1"/>
</dbReference>
<evidence type="ECO:0000256" key="6">
    <source>
        <dbReference type="ARBA" id="ARBA00023239"/>
    </source>
</evidence>
<dbReference type="PANTHER" id="PTHR18952">
    <property type="entry name" value="CARBONIC ANHYDRASE"/>
    <property type="match status" value="1"/>
</dbReference>
<accession>A0A5A9PR02</accession>
<dbReference type="Pfam" id="PF00194">
    <property type="entry name" value="Carb_anhydrase"/>
    <property type="match status" value="1"/>
</dbReference>
<dbReference type="InterPro" id="IPR036398">
    <property type="entry name" value="CA_dom_sf"/>
</dbReference>
<dbReference type="FunFam" id="3.10.200.10:FF:000003">
    <property type="entry name" value="Carbonic anhydrase 12"/>
    <property type="match status" value="1"/>
</dbReference>
<evidence type="ECO:0000256" key="7">
    <source>
        <dbReference type="RuleBase" id="RU367011"/>
    </source>
</evidence>
<name>A0A5A9PR02_9TELE</name>
<evidence type="ECO:0000256" key="3">
    <source>
        <dbReference type="ARBA" id="ARBA00022723"/>
    </source>
</evidence>
<dbReference type="GO" id="GO:0004089">
    <property type="term" value="F:carbonate dehydratase activity"/>
    <property type="evidence" value="ECO:0007669"/>
    <property type="project" value="UniProtKB-UniRule"/>
</dbReference>
<dbReference type="InterPro" id="IPR023561">
    <property type="entry name" value="Carbonic_anhydrase_a-class"/>
</dbReference>
<dbReference type="SMART" id="SM01057">
    <property type="entry name" value="Carb_anhydrase"/>
    <property type="match status" value="1"/>
</dbReference>
<dbReference type="PROSITE" id="PS00162">
    <property type="entry name" value="ALPHA_CA_1"/>
    <property type="match status" value="1"/>
</dbReference>
<dbReference type="EC" id="4.2.1.1" evidence="2 7"/>
<evidence type="ECO:0000313" key="10">
    <source>
        <dbReference type="Proteomes" id="UP000324632"/>
    </source>
</evidence>
<organism evidence="9 10">
    <name type="scientific">Triplophysa tibetana</name>
    <dbReference type="NCBI Taxonomy" id="1572043"/>
    <lineage>
        <taxon>Eukaryota</taxon>
        <taxon>Metazoa</taxon>
        <taxon>Chordata</taxon>
        <taxon>Craniata</taxon>
        <taxon>Vertebrata</taxon>
        <taxon>Euteleostomi</taxon>
        <taxon>Actinopterygii</taxon>
        <taxon>Neopterygii</taxon>
        <taxon>Teleostei</taxon>
        <taxon>Ostariophysi</taxon>
        <taxon>Cypriniformes</taxon>
        <taxon>Nemacheilidae</taxon>
        <taxon>Triplophysa</taxon>
    </lineage>
</organism>
<dbReference type="Gene3D" id="3.10.200.10">
    <property type="entry name" value="Alpha carbonic anhydrase"/>
    <property type="match status" value="1"/>
</dbReference>
<dbReference type="EMBL" id="SOYY01000002">
    <property type="protein sequence ID" value="KAA0724303.1"/>
    <property type="molecule type" value="Genomic_DNA"/>
</dbReference>
<comment type="similarity">
    <text evidence="1 7">Belongs to the alpha-carbonic anhydrase family.</text>
</comment>
<comment type="function">
    <text evidence="7">Reversible hydration of carbon dioxide.</text>
</comment>
<evidence type="ECO:0000256" key="5">
    <source>
        <dbReference type="ARBA" id="ARBA00023180"/>
    </source>
</evidence>
<sequence length="473" mass="53734">MERPDGEHHWPRSYPFCGGAFQSPIDFQTQLLRYDPSLPPIQVQNYNLSAHEQLTLSNNGHSVKLSLPPHMYISSLPHRYSAAQLHFHWGSSNLLTGSEHTVNGKQFAAEMHVVHFNSEKYPNISMALDKHDGLAVLGVLIEIGEFNPAFDKFFKYINGIRYKDQKIQVPSFDIRQLLPAALNEYYRYDGSLTTPPCYPSVLWTVFRNPVTISHKQFLALATALYATNAQDSAPMPLHGNYRKPQLTDSRVVLVSFNDGLHGIFSVTSPAERRRVVQKLLMGDLADLADDGLHQLLPKLNPQAGANNKWKNTKTHGLHNQATQHQQWPKVPSDTVHISSIGKNLPRHGSKEICFESLEKKVLHQLQRYNAKGQTVEALRDVVFPELNLRSYLECKSELDLQTVRQLVQGRSKDEAAELEQSLTKAMLRHMRRQIKLNGHPNQKSIIGHPRAKSVKDFSWGSAYPKPQQVEWED</sequence>
<protein>
    <recommendedName>
        <fullName evidence="2 7">Carbonic anhydrase</fullName>
        <ecNumber evidence="2 7">4.2.1.1</ecNumber>
    </recommendedName>
</protein>
<evidence type="ECO:0000256" key="2">
    <source>
        <dbReference type="ARBA" id="ARBA00012925"/>
    </source>
</evidence>
<dbReference type="GO" id="GO:0008270">
    <property type="term" value="F:zinc ion binding"/>
    <property type="evidence" value="ECO:0007669"/>
    <property type="project" value="UniProtKB-UniRule"/>
</dbReference>
<dbReference type="GO" id="GO:0005886">
    <property type="term" value="C:plasma membrane"/>
    <property type="evidence" value="ECO:0007669"/>
    <property type="project" value="TreeGrafter"/>
</dbReference>
<dbReference type="InterPro" id="IPR018338">
    <property type="entry name" value="Carbonic_anhydrase_a-class_CS"/>
</dbReference>
<reference evidence="9" key="1">
    <citation type="journal article" date="2019" name="Mol. Ecol. Resour.">
        <title>Chromosome-level genome assembly of Triplophysa tibetana, a fish adapted to the harsh high-altitude environment of the Tibetan Plateau.</title>
        <authorList>
            <person name="Yang X."/>
            <person name="Liu H."/>
            <person name="Ma Z."/>
            <person name="Zou Y."/>
            <person name="Zou M."/>
            <person name="Mao Y."/>
            <person name="Li X."/>
            <person name="Wang H."/>
            <person name="Chen T."/>
            <person name="Wang W."/>
            <person name="Yang R."/>
        </authorList>
    </citation>
    <scope>NUCLEOTIDE SEQUENCE [LARGE SCALE GENOMIC DNA]</scope>
    <source>
        <strain evidence="9">TTIB1903HZAU</strain>
        <tissue evidence="9">Muscle</tissue>
    </source>
</reference>
<evidence type="ECO:0000256" key="4">
    <source>
        <dbReference type="ARBA" id="ARBA00022833"/>
    </source>
</evidence>
<keyword evidence="4 7" id="KW-0862">Zinc</keyword>
<evidence type="ECO:0000259" key="8">
    <source>
        <dbReference type="PROSITE" id="PS51144"/>
    </source>
</evidence>
<evidence type="ECO:0000256" key="1">
    <source>
        <dbReference type="ARBA" id="ARBA00010718"/>
    </source>
</evidence>
<feature type="domain" description="Alpha-carbonic anhydrase" evidence="8">
    <location>
        <begin position="1"/>
        <end position="256"/>
    </location>
</feature>
<keyword evidence="5" id="KW-0325">Glycoprotein</keyword>
<comment type="cofactor">
    <cofactor evidence="7">
        <name>Zn(2+)</name>
        <dbReference type="ChEBI" id="CHEBI:29105"/>
    </cofactor>
</comment>